<dbReference type="AlphaFoldDB" id="A0AAN9B961"/>
<gene>
    <name evidence="3" type="ORF">V1264_023762</name>
</gene>
<dbReference type="GO" id="GO:0001726">
    <property type="term" value="C:ruffle"/>
    <property type="evidence" value="ECO:0007669"/>
    <property type="project" value="TreeGrafter"/>
</dbReference>
<reference evidence="3 4" key="1">
    <citation type="submission" date="2024-02" db="EMBL/GenBank/DDBJ databases">
        <title>Chromosome-scale genome assembly of the rough periwinkle Littorina saxatilis.</title>
        <authorList>
            <person name="De Jode A."/>
            <person name="Faria R."/>
            <person name="Formenti G."/>
            <person name="Sims Y."/>
            <person name="Smith T.P."/>
            <person name="Tracey A."/>
            <person name="Wood J.M.D."/>
            <person name="Zagrodzka Z.B."/>
            <person name="Johannesson K."/>
            <person name="Butlin R.K."/>
            <person name="Leder E.H."/>
        </authorList>
    </citation>
    <scope>NUCLEOTIDE SEQUENCE [LARGE SCALE GENOMIC DNA]</scope>
    <source>
        <strain evidence="3">Snail1</strain>
        <tissue evidence="3">Muscle</tissue>
    </source>
</reference>
<accession>A0AAN9B961</accession>
<dbReference type="GO" id="GO:0030027">
    <property type="term" value="C:lamellipodium"/>
    <property type="evidence" value="ECO:0007669"/>
    <property type="project" value="TreeGrafter"/>
</dbReference>
<protein>
    <recommendedName>
        <fullName evidence="2">PID domain-containing protein</fullName>
    </recommendedName>
</protein>
<keyword evidence="4" id="KW-1185">Reference proteome</keyword>
<evidence type="ECO:0000313" key="3">
    <source>
        <dbReference type="EMBL" id="KAK7100896.1"/>
    </source>
</evidence>
<evidence type="ECO:0000259" key="2">
    <source>
        <dbReference type="PROSITE" id="PS01179"/>
    </source>
</evidence>
<dbReference type="EMBL" id="JBAMIC010000011">
    <property type="protein sequence ID" value="KAK7100896.1"/>
    <property type="molecule type" value="Genomic_DNA"/>
</dbReference>
<dbReference type="GO" id="GO:0005856">
    <property type="term" value="C:cytoskeleton"/>
    <property type="evidence" value="ECO:0007669"/>
    <property type="project" value="TreeGrafter"/>
</dbReference>
<feature type="domain" description="PID" evidence="2">
    <location>
        <begin position="43"/>
        <end position="122"/>
    </location>
</feature>
<dbReference type="PROSITE" id="PS01179">
    <property type="entry name" value="PID"/>
    <property type="match status" value="1"/>
</dbReference>
<sequence length="179" mass="20332">MFNKKKPRRSPQPATKDPEDTLMSGGSSTENLAKDDRILHQRVHFKLFYIGCLPEISGLNSKRRDTEAQLIDYVEEKQIEGTLKLTVTEDDKVTINVSRYGFKVLDTTGQEVIQRHPLHTITQLIHYTDGFGKPNIALKTGQVGKALFHIYIFQCHTEDQAQAVCQCVRRIFDAITAKS</sequence>
<dbReference type="InterPro" id="IPR006020">
    <property type="entry name" value="PTB/PI_dom"/>
</dbReference>
<dbReference type="InterPro" id="IPR019517">
    <property type="entry name" value="Integrin-bd_ICAP-1"/>
</dbReference>
<dbReference type="Gene3D" id="6.20.360.10">
    <property type="match status" value="1"/>
</dbReference>
<proteinExistence type="predicted"/>
<name>A0AAN9B961_9CAEN</name>
<dbReference type="PANTHER" id="PTHR32055:SF1">
    <property type="entry name" value="INTEGRIN BETA-1-BINDING PROTEIN 1"/>
    <property type="match status" value="1"/>
</dbReference>
<dbReference type="Pfam" id="PF10480">
    <property type="entry name" value="ICAP-1_inte_bdg"/>
    <property type="match status" value="1"/>
</dbReference>
<dbReference type="GO" id="GO:0051895">
    <property type="term" value="P:negative regulation of focal adhesion assembly"/>
    <property type="evidence" value="ECO:0007669"/>
    <property type="project" value="TreeGrafter"/>
</dbReference>
<dbReference type="SUPFAM" id="SSF50729">
    <property type="entry name" value="PH domain-like"/>
    <property type="match status" value="1"/>
</dbReference>
<dbReference type="PANTHER" id="PTHR32055">
    <property type="entry name" value="INTEGRIN BETA-1-BINDING PROTEIN 1"/>
    <property type="match status" value="1"/>
</dbReference>
<dbReference type="Proteomes" id="UP001374579">
    <property type="component" value="Unassembled WGS sequence"/>
</dbReference>
<dbReference type="GO" id="GO:1900025">
    <property type="term" value="P:negative regulation of substrate adhesion-dependent cell spreading"/>
    <property type="evidence" value="ECO:0007669"/>
    <property type="project" value="TreeGrafter"/>
</dbReference>
<comment type="caution">
    <text evidence="3">The sequence shown here is derived from an EMBL/GenBank/DDBJ whole genome shotgun (WGS) entry which is preliminary data.</text>
</comment>
<dbReference type="GO" id="GO:0005178">
    <property type="term" value="F:integrin binding"/>
    <property type="evidence" value="ECO:0007669"/>
    <property type="project" value="TreeGrafter"/>
</dbReference>
<evidence type="ECO:0000313" key="4">
    <source>
        <dbReference type="Proteomes" id="UP001374579"/>
    </source>
</evidence>
<organism evidence="3 4">
    <name type="scientific">Littorina saxatilis</name>
    <dbReference type="NCBI Taxonomy" id="31220"/>
    <lineage>
        <taxon>Eukaryota</taxon>
        <taxon>Metazoa</taxon>
        <taxon>Spiralia</taxon>
        <taxon>Lophotrochozoa</taxon>
        <taxon>Mollusca</taxon>
        <taxon>Gastropoda</taxon>
        <taxon>Caenogastropoda</taxon>
        <taxon>Littorinimorpha</taxon>
        <taxon>Littorinoidea</taxon>
        <taxon>Littorinidae</taxon>
        <taxon>Littorina</taxon>
    </lineage>
</organism>
<dbReference type="GO" id="GO:0071944">
    <property type="term" value="C:cell periphery"/>
    <property type="evidence" value="ECO:0007669"/>
    <property type="project" value="TreeGrafter"/>
</dbReference>
<evidence type="ECO:0000256" key="1">
    <source>
        <dbReference type="SAM" id="MobiDB-lite"/>
    </source>
</evidence>
<feature type="region of interest" description="Disordered" evidence="1">
    <location>
        <begin position="1"/>
        <end position="30"/>
    </location>
</feature>